<accession>A0A075AMN2</accession>
<dbReference type="AlphaFoldDB" id="A0A075AMN2"/>
<dbReference type="Proteomes" id="UP000030755">
    <property type="component" value="Unassembled WGS sequence"/>
</dbReference>
<evidence type="ECO:0000313" key="1">
    <source>
        <dbReference type="EMBL" id="EPZ30929.1"/>
    </source>
</evidence>
<name>A0A075AMN2_ROZAC</name>
<dbReference type="EMBL" id="KE561347">
    <property type="protein sequence ID" value="EPZ30929.1"/>
    <property type="molecule type" value="Genomic_DNA"/>
</dbReference>
<sequence>MVLESKEASLVAFDYSNNLLLHLSEPNGLMPDEHLSSSACYEYESQMVFIIGTSTGRVLFYILKEGVFIQVYSFSLKEEILLLHTCNQVGKTLELDTRHWANGKTQY</sequence>
<reference evidence="1 2" key="1">
    <citation type="journal article" date="2013" name="Curr. Biol.">
        <title>Shared signatures of parasitism and phylogenomics unite Cryptomycota and microsporidia.</title>
        <authorList>
            <person name="James T.Y."/>
            <person name="Pelin A."/>
            <person name="Bonen L."/>
            <person name="Ahrendt S."/>
            <person name="Sain D."/>
            <person name="Corradi N."/>
            <person name="Stajich J.E."/>
        </authorList>
    </citation>
    <scope>NUCLEOTIDE SEQUENCE [LARGE SCALE GENOMIC DNA]</scope>
    <source>
        <strain evidence="1 2">CSF55</strain>
    </source>
</reference>
<protein>
    <submittedName>
        <fullName evidence="1">Uncharacterized protein</fullName>
    </submittedName>
</protein>
<organism evidence="1 2">
    <name type="scientific">Rozella allomycis (strain CSF55)</name>
    <dbReference type="NCBI Taxonomy" id="988480"/>
    <lineage>
        <taxon>Eukaryota</taxon>
        <taxon>Fungi</taxon>
        <taxon>Fungi incertae sedis</taxon>
        <taxon>Cryptomycota</taxon>
        <taxon>Cryptomycota incertae sedis</taxon>
        <taxon>Rozella</taxon>
    </lineage>
</organism>
<gene>
    <name evidence="1" type="ORF">O9G_002806</name>
</gene>
<proteinExistence type="predicted"/>
<evidence type="ECO:0000313" key="2">
    <source>
        <dbReference type="Proteomes" id="UP000030755"/>
    </source>
</evidence>
<keyword evidence="2" id="KW-1185">Reference proteome</keyword>
<dbReference type="HOGENOM" id="CLU_2211454_0_0_1"/>